<evidence type="ECO:0000256" key="5">
    <source>
        <dbReference type="ARBA" id="ARBA00022777"/>
    </source>
</evidence>
<evidence type="ECO:0000313" key="11">
    <source>
        <dbReference type="Proteomes" id="UP000008143"/>
    </source>
</evidence>
<comment type="catalytic activity">
    <reaction evidence="8">
        <text>L-seryl-[protein] + ATP = O-phospho-L-seryl-[protein] + ADP + H(+)</text>
        <dbReference type="Rhea" id="RHEA:17989"/>
        <dbReference type="Rhea" id="RHEA-COMP:9863"/>
        <dbReference type="Rhea" id="RHEA-COMP:11604"/>
        <dbReference type="ChEBI" id="CHEBI:15378"/>
        <dbReference type="ChEBI" id="CHEBI:29999"/>
        <dbReference type="ChEBI" id="CHEBI:30616"/>
        <dbReference type="ChEBI" id="CHEBI:83421"/>
        <dbReference type="ChEBI" id="CHEBI:456216"/>
        <dbReference type="EC" id="2.7.11.1"/>
    </reaction>
</comment>
<dbReference type="Gene3D" id="3.30.200.20">
    <property type="entry name" value="Phosphorylase Kinase, domain 1"/>
    <property type="match status" value="1"/>
</dbReference>
<dbReference type="Xenbase" id="XB-GENE-29094047">
    <property type="gene designation" value="LOC116408346"/>
</dbReference>
<sequence length="167" mass="19306">MHLKESLENQGINLNVAHLFSILRMIPRGSYIESRHLFWFRKYFSKILVFFNFRLIHSIKVTGEDFNFGPVLGKGSYGKVYLAKFAKTDQIVAVKTFKKKEILKDLDCLIPERNILKLAQTEQQPFVVNIFAAFQTEYHACLAMDFAPGGDLNQQLSKRRFSEPTVV</sequence>
<protein>
    <recommendedName>
        <fullName evidence="1">non-specific serine/threonine protein kinase</fullName>
        <ecNumber evidence="1">2.7.11.1</ecNumber>
    </recommendedName>
</protein>
<evidence type="ECO:0000256" key="3">
    <source>
        <dbReference type="ARBA" id="ARBA00022679"/>
    </source>
</evidence>
<dbReference type="AGR" id="Xenbase:XB-GENE-29094047"/>
<dbReference type="SUPFAM" id="SSF56112">
    <property type="entry name" value="Protein kinase-like (PK-like)"/>
    <property type="match status" value="1"/>
</dbReference>
<dbReference type="PANTHER" id="PTHR24356:SF246">
    <property type="entry name" value="SERINE_THREONINE-PROTEIN KINASE N1"/>
    <property type="match status" value="1"/>
</dbReference>
<dbReference type="Proteomes" id="UP000008143">
    <property type="component" value="Chromosome 1"/>
</dbReference>
<dbReference type="InterPro" id="IPR000719">
    <property type="entry name" value="Prot_kinase_dom"/>
</dbReference>
<dbReference type="KEGG" id="xtr:116408346"/>
<dbReference type="GO" id="GO:0005524">
    <property type="term" value="F:ATP binding"/>
    <property type="evidence" value="ECO:0007669"/>
    <property type="project" value="UniProtKB-UniRule"/>
</dbReference>
<feature type="binding site" evidence="9">
    <location>
        <position position="95"/>
    </location>
    <ligand>
        <name>ATP</name>
        <dbReference type="ChEBI" id="CHEBI:30616"/>
    </ligand>
</feature>
<dbReference type="GeneID" id="116408346"/>
<keyword evidence="3" id="KW-0808">Transferase</keyword>
<dbReference type="FunFam" id="3.30.200.20:FF:000474">
    <property type="entry name" value="Serine/threonine-protein kinase N2-like"/>
    <property type="match status" value="1"/>
</dbReference>
<evidence type="ECO:0000313" key="12">
    <source>
        <dbReference type="RefSeq" id="XP_031750982.1"/>
    </source>
</evidence>
<dbReference type="Pfam" id="PF00069">
    <property type="entry name" value="Pkinase"/>
    <property type="match status" value="1"/>
</dbReference>
<keyword evidence="2" id="KW-0723">Serine/threonine-protein kinase</keyword>
<dbReference type="AlphaFoldDB" id="A0A8J1IZF8"/>
<dbReference type="PANTHER" id="PTHR24356">
    <property type="entry name" value="SERINE/THREONINE-PROTEIN KINASE"/>
    <property type="match status" value="1"/>
</dbReference>
<dbReference type="InterPro" id="IPR017441">
    <property type="entry name" value="Protein_kinase_ATP_BS"/>
</dbReference>
<dbReference type="InterPro" id="IPR011009">
    <property type="entry name" value="Kinase-like_dom_sf"/>
</dbReference>
<keyword evidence="5" id="KW-0418">Kinase</keyword>
<evidence type="ECO:0000256" key="7">
    <source>
        <dbReference type="ARBA" id="ARBA00047899"/>
    </source>
</evidence>
<dbReference type="RefSeq" id="XP_031750982.1">
    <property type="nucleotide sequence ID" value="XM_031895122.1"/>
</dbReference>
<dbReference type="EC" id="2.7.11.1" evidence="1"/>
<evidence type="ECO:0000256" key="4">
    <source>
        <dbReference type="ARBA" id="ARBA00022741"/>
    </source>
</evidence>
<proteinExistence type="predicted"/>
<dbReference type="GO" id="GO:0004674">
    <property type="term" value="F:protein serine/threonine kinase activity"/>
    <property type="evidence" value="ECO:0007669"/>
    <property type="project" value="UniProtKB-KW"/>
</dbReference>
<evidence type="ECO:0000256" key="9">
    <source>
        <dbReference type="PROSITE-ProRule" id="PRU10141"/>
    </source>
</evidence>
<reference evidence="12" key="1">
    <citation type="submission" date="2025-08" db="UniProtKB">
        <authorList>
            <consortium name="RefSeq"/>
        </authorList>
    </citation>
    <scope>IDENTIFICATION</scope>
    <source>
        <strain evidence="12">Nigerian</strain>
        <tissue evidence="12">Liver and blood</tissue>
    </source>
</reference>
<feature type="domain" description="Protein kinase" evidence="10">
    <location>
        <begin position="66"/>
        <end position="167"/>
    </location>
</feature>
<gene>
    <name evidence="12 13" type="primary">LOC116408346</name>
</gene>
<keyword evidence="6 9" id="KW-0067">ATP-binding</keyword>
<evidence type="ECO:0000256" key="8">
    <source>
        <dbReference type="ARBA" id="ARBA00048679"/>
    </source>
</evidence>
<evidence type="ECO:0000313" key="13">
    <source>
        <dbReference type="Xenbase" id="XB-GENE-29094047"/>
    </source>
</evidence>
<evidence type="ECO:0000259" key="10">
    <source>
        <dbReference type="PROSITE" id="PS50011"/>
    </source>
</evidence>
<dbReference type="PROSITE" id="PS00107">
    <property type="entry name" value="PROTEIN_KINASE_ATP"/>
    <property type="match status" value="1"/>
</dbReference>
<evidence type="ECO:0000256" key="2">
    <source>
        <dbReference type="ARBA" id="ARBA00022527"/>
    </source>
</evidence>
<dbReference type="InterPro" id="IPR050236">
    <property type="entry name" value="Ser_Thr_kinase_AGC"/>
</dbReference>
<keyword evidence="4 9" id="KW-0547">Nucleotide-binding</keyword>
<keyword evidence="11" id="KW-1185">Reference proteome</keyword>
<comment type="catalytic activity">
    <reaction evidence="7">
        <text>L-threonyl-[protein] + ATP = O-phospho-L-threonyl-[protein] + ADP + H(+)</text>
        <dbReference type="Rhea" id="RHEA:46608"/>
        <dbReference type="Rhea" id="RHEA-COMP:11060"/>
        <dbReference type="Rhea" id="RHEA-COMP:11605"/>
        <dbReference type="ChEBI" id="CHEBI:15378"/>
        <dbReference type="ChEBI" id="CHEBI:30013"/>
        <dbReference type="ChEBI" id="CHEBI:30616"/>
        <dbReference type="ChEBI" id="CHEBI:61977"/>
        <dbReference type="ChEBI" id="CHEBI:456216"/>
        <dbReference type="EC" id="2.7.11.1"/>
    </reaction>
</comment>
<accession>A0A8J1IZF8</accession>
<evidence type="ECO:0000256" key="6">
    <source>
        <dbReference type="ARBA" id="ARBA00022840"/>
    </source>
</evidence>
<dbReference type="OrthoDB" id="193931at2759"/>
<evidence type="ECO:0000256" key="1">
    <source>
        <dbReference type="ARBA" id="ARBA00012513"/>
    </source>
</evidence>
<organism evidence="11 12">
    <name type="scientific">Xenopus tropicalis</name>
    <name type="common">Western clawed frog</name>
    <name type="synonym">Silurana tropicalis</name>
    <dbReference type="NCBI Taxonomy" id="8364"/>
    <lineage>
        <taxon>Eukaryota</taxon>
        <taxon>Metazoa</taxon>
        <taxon>Chordata</taxon>
        <taxon>Craniata</taxon>
        <taxon>Vertebrata</taxon>
        <taxon>Euteleostomi</taxon>
        <taxon>Amphibia</taxon>
        <taxon>Batrachia</taxon>
        <taxon>Anura</taxon>
        <taxon>Pipoidea</taxon>
        <taxon>Pipidae</taxon>
        <taxon>Xenopodinae</taxon>
        <taxon>Xenopus</taxon>
        <taxon>Silurana</taxon>
    </lineage>
</organism>
<dbReference type="PROSITE" id="PS50011">
    <property type="entry name" value="PROTEIN_KINASE_DOM"/>
    <property type="match status" value="1"/>
</dbReference>
<name>A0A8J1IZF8_XENTR</name>